<keyword evidence="2" id="KW-1185">Reference proteome</keyword>
<protein>
    <submittedName>
        <fullName evidence="1">Uncharacterized protein</fullName>
    </submittedName>
</protein>
<evidence type="ECO:0000313" key="1">
    <source>
        <dbReference type="EMBL" id="MCJ8736491.1"/>
    </source>
</evidence>
<evidence type="ECO:0000313" key="2">
    <source>
        <dbReference type="Proteomes" id="UP000830395"/>
    </source>
</evidence>
<dbReference type="EMBL" id="CM040984">
    <property type="protein sequence ID" value="MCJ8736491.1"/>
    <property type="molecule type" value="Genomic_DNA"/>
</dbReference>
<proteinExistence type="predicted"/>
<gene>
    <name evidence="1" type="ORF">PDJAM_G00013160</name>
</gene>
<reference evidence="1" key="1">
    <citation type="submission" date="2020-02" db="EMBL/GenBank/DDBJ databases">
        <title>Genome sequencing of the panga catfish, Pangasius djambal.</title>
        <authorList>
            <person name="Wen M."/>
            <person name="Zahm M."/>
            <person name="Roques C."/>
            <person name="Cabau C."/>
            <person name="Klopp C."/>
            <person name="Donnadieu C."/>
            <person name="Jouanno E."/>
            <person name="Avarre J.-C."/>
            <person name="Campet M."/>
            <person name="Ha T."/>
            <person name="Dugue R."/>
            <person name="Lampietro C."/>
            <person name="Louis A."/>
            <person name="Herpin A."/>
            <person name="Echchiki A."/>
            <person name="Berthelot C."/>
            <person name="Parey E."/>
            <person name="Roest-Crollius H."/>
            <person name="Braasch I."/>
            <person name="Postlethwait J.H."/>
            <person name="Bobe J."/>
            <person name="Montfort J."/>
            <person name="Bouchez O."/>
            <person name="Begum T."/>
            <person name="Schartl M."/>
            <person name="Gustiano R."/>
            <person name="Guiguen Y."/>
        </authorList>
    </citation>
    <scope>NUCLEOTIDE SEQUENCE</scope>
    <source>
        <strain evidence="1">Pdj_M5554</strain>
    </source>
</reference>
<name>A0ACC5YLC0_9TELE</name>
<comment type="caution">
    <text evidence="1">The sequence shown here is derived from an EMBL/GenBank/DDBJ whole genome shotgun (WGS) entry which is preliminary data.</text>
</comment>
<dbReference type="Proteomes" id="UP000830395">
    <property type="component" value="Chromosome 10"/>
</dbReference>
<accession>A0ACC5YLC0</accession>
<sequence>MLGFPYTMGMLGCCIYFILPALALSVDSQAVVHDVWPEVGGGFLAESLLQKPHFSEVGPSLPVPFPIWNLMDIRSSFDLRLMNSSWSGPAETNIYQKGDSVYLQVSASTGPDQELYIQSCYATSSSDPMDKFRSALILNKGCVSSKQSVMEFISRQRDSINLLLDTSRLKFSQIYVHCSVVFSSAVTPDTKSCNYNKSKSSWVELGGQTSACKCCASKCKGPPSYGGPSNELKALVSTGPLIFKEEQNEKGEPSPSNSVNATSKVGSSTGMNRLGSGTFPSSMEKGLIVASATVSGNSKKEVPYSSPWLSQPVLSDTVTVVSQDPGSALSLWLPDLLIDVVPDPGLEMVIDLPRQKSTAKLGVSSQDGVPTEKAHLETSSEEMHQDARDWKALIPERVSEVYMADSPGLMNDWDLGDDAALEGFHSSEEELRGDVFMNYKWPQHYDPSDNKVHMDALMSPLPEKLPEKPQEKDDDLMVLEQTEKVVEGDEFGKPEYMKKTKLTFSQASDGSSSLSYEEEERSPSVGEQKVKKSKLEMERTKVEEGGSLKKLEKDLMQSVLDLLRGLNKTMTDQ</sequence>
<organism evidence="1 2">
    <name type="scientific">Pangasius djambal</name>
    <dbReference type="NCBI Taxonomy" id="1691987"/>
    <lineage>
        <taxon>Eukaryota</taxon>
        <taxon>Metazoa</taxon>
        <taxon>Chordata</taxon>
        <taxon>Craniata</taxon>
        <taxon>Vertebrata</taxon>
        <taxon>Euteleostomi</taxon>
        <taxon>Actinopterygii</taxon>
        <taxon>Neopterygii</taxon>
        <taxon>Teleostei</taxon>
        <taxon>Ostariophysi</taxon>
        <taxon>Siluriformes</taxon>
        <taxon>Pangasiidae</taxon>
        <taxon>Pangasius</taxon>
    </lineage>
</organism>